<dbReference type="AlphaFoldDB" id="A0A7D7SIE0"/>
<sequence>MNENEWVSMEYERPNLDCLYDIKLDDGSIIECVEASEVNDGFLVDVVFRQYRNTTHFRKRN</sequence>
<protein>
    <submittedName>
        <fullName evidence="1">Uncharacterized protein</fullName>
    </submittedName>
</protein>
<dbReference type="RefSeq" id="WP_182122832.1">
    <property type="nucleotide sequence ID" value="NZ_CP059567.1"/>
</dbReference>
<organism evidence="1 2">
    <name type="scientific">Neisseria shayeganii</name>
    <dbReference type="NCBI Taxonomy" id="607712"/>
    <lineage>
        <taxon>Bacteria</taxon>
        <taxon>Pseudomonadati</taxon>
        <taxon>Pseudomonadota</taxon>
        <taxon>Betaproteobacteria</taxon>
        <taxon>Neisseriales</taxon>
        <taxon>Neisseriaceae</taxon>
        <taxon>Neisseria</taxon>
    </lineage>
</organism>
<name>A0A7D7SIE0_9NEIS</name>
<dbReference type="Proteomes" id="UP000514752">
    <property type="component" value="Chromosome"/>
</dbReference>
<proteinExistence type="predicted"/>
<dbReference type="EMBL" id="CP059567">
    <property type="protein sequence ID" value="QMT41289.1"/>
    <property type="molecule type" value="Genomic_DNA"/>
</dbReference>
<evidence type="ECO:0000313" key="2">
    <source>
        <dbReference type="Proteomes" id="UP000514752"/>
    </source>
</evidence>
<dbReference type="KEGG" id="nsg:H3L94_04480"/>
<reference evidence="1 2" key="1">
    <citation type="submission" date="2020-07" db="EMBL/GenBank/DDBJ databases">
        <title>Genomic diversity of species in the Neisseriaceae family.</title>
        <authorList>
            <person name="Vincent A.T."/>
            <person name="Bernet E."/>
            <person name="Veyrier F.J."/>
        </authorList>
    </citation>
    <scope>NUCLEOTIDE SEQUENCE [LARGE SCALE GENOMIC DNA]</scope>
    <source>
        <strain evidence="1 2">DSM 22244</strain>
    </source>
</reference>
<accession>A0A7D7SIE0</accession>
<evidence type="ECO:0000313" key="1">
    <source>
        <dbReference type="EMBL" id="QMT41289.1"/>
    </source>
</evidence>
<gene>
    <name evidence="1" type="ORF">H3L94_04480</name>
</gene>